<sequence>MTMSELPGDVVEEILCHVPATSLKRLRCTCKTWNLLLDDARFARKHFEKAARQILILMLTEKLRVCSTNINLHGVPSIGVKGEFSLISSHPSLRIADIDRVFHYDGLLLCTINDYTSLVVWNPCTGQTIQTTVPYKIFSCNFALGSYKDKNSGYNSSYKILCYHYGYNGRKGFSICDIKSNSWRTLDLTLDFEVIWMGHSVSLKGKTYCFAVDKRKGHYGVLLVSFDYTTEIFERICLPFYYSVSSFWITALSVVRDEKLSVLLQSPSKLRIEIWVTNKIDETNVVSSSMFLALDYSKSDIRSGVRFLVDEEKKFVVYWYRKGVVNGENMVHIIEEDNKVRKLDFEATTMSTSSSPLLFTYVPSLVQI</sequence>
<name>R0GYK3_9BRAS</name>
<dbReference type="InterPro" id="IPR006527">
    <property type="entry name" value="F-box-assoc_dom_typ1"/>
</dbReference>
<dbReference type="Pfam" id="PF00646">
    <property type="entry name" value="F-box"/>
    <property type="match status" value="1"/>
</dbReference>
<dbReference type="Gene3D" id="1.20.1280.50">
    <property type="match status" value="1"/>
</dbReference>
<dbReference type="SMART" id="SM00256">
    <property type="entry name" value="FBOX"/>
    <property type="match status" value="1"/>
</dbReference>
<proteinExistence type="predicted"/>
<accession>R0GYK3</accession>
<dbReference type="InterPro" id="IPR017451">
    <property type="entry name" value="F-box-assoc_interact_dom"/>
</dbReference>
<evidence type="ECO:0000259" key="1">
    <source>
        <dbReference type="PROSITE" id="PS50181"/>
    </source>
</evidence>
<dbReference type="SUPFAM" id="SSF81383">
    <property type="entry name" value="F-box domain"/>
    <property type="match status" value="1"/>
</dbReference>
<dbReference type="CDD" id="cd22157">
    <property type="entry name" value="F-box_AtFBW1-like"/>
    <property type="match status" value="1"/>
</dbReference>
<dbReference type="PROSITE" id="PS50181">
    <property type="entry name" value="FBOX"/>
    <property type="match status" value="1"/>
</dbReference>
<dbReference type="Proteomes" id="UP000029121">
    <property type="component" value="Unassembled WGS sequence"/>
</dbReference>
<dbReference type="InterPro" id="IPR001810">
    <property type="entry name" value="F-box_dom"/>
</dbReference>
<dbReference type="InterPro" id="IPR050796">
    <property type="entry name" value="SCF_F-box_component"/>
</dbReference>
<evidence type="ECO:0000313" key="3">
    <source>
        <dbReference type="Proteomes" id="UP000029121"/>
    </source>
</evidence>
<dbReference type="KEGG" id="crb:17883459"/>
<feature type="domain" description="F-box" evidence="1">
    <location>
        <begin position="1"/>
        <end position="50"/>
    </location>
</feature>
<organism evidence="2 3">
    <name type="scientific">Capsella rubella</name>
    <dbReference type="NCBI Taxonomy" id="81985"/>
    <lineage>
        <taxon>Eukaryota</taxon>
        <taxon>Viridiplantae</taxon>
        <taxon>Streptophyta</taxon>
        <taxon>Embryophyta</taxon>
        <taxon>Tracheophyta</taxon>
        <taxon>Spermatophyta</taxon>
        <taxon>Magnoliopsida</taxon>
        <taxon>eudicotyledons</taxon>
        <taxon>Gunneridae</taxon>
        <taxon>Pentapetalae</taxon>
        <taxon>rosids</taxon>
        <taxon>malvids</taxon>
        <taxon>Brassicales</taxon>
        <taxon>Brassicaceae</taxon>
        <taxon>Camelineae</taxon>
        <taxon>Capsella</taxon>
    </lineage>
</organism>
<gene>
    <name evidence="2" type="ORF">CARUB_v10002474mg</name>
</gene>
<protein>
    <recommendedName>
        <fullName evidence="1">F-box domain-containing protein</fullName>
    </recommendedName>
</protein>
<dbReference type="AlphaFoldDB" id="R0GYK3"/>
<dbReference type="PANTHER" id="PTHR31672">
    <property type="entry name" value="BNACNNG10540D PROTEIN"/>
    <property type="match status" value="1"/>
</dbReference>
<dbReference type="PANTHER" id="PTHR31672:SF13">
    <property type="entry name" value="F-BOX PROTEIN CPR30-LIKE"/>
    <property type="match status" value="1"/>
</dbReference>
<dbReference type="OrthoDB" id="1022219at2759"/>
<dbReference type="Pfam" id="PF07734">
    <property type="entry name" value="FBA_1"/>
    <property type="match status" value="1"/>
</dbReference>
<dbReference type="NCBIfam" id="TIGR01640">
    <property type="entry name" value="F_box_assoc_1"/>
    <property type="match status" value="1"/>
</dbReference>
<dbReference type="EMBL" id="KB870810">
    <property type="protein sequence ID" value="EOA21969.1"/>
    <property type="molecule type" value="Genomic_DNA"/>
</dbReference>
<dbReference type="InterPro" id="IPR036047">
    <property type="entry name" value="F-box-like_dom_sf"/>
</dbReference>
<evidence type="ECO:0000313" key="2">
    <source>
        <dbReference type="EMBL" id="EOA21969.1"/>
    </source>
</evidence>
<reference evidence="3" key="1">
    <citation type="journal article" date="2013" name="Nat. Genet.">
        <title>The Capsella rubella genome and the genomic consequences of rapid mating system evolution.</title>
        <authorList>
            <person name="Slotte T."/>
            <person name="Hazzouri K.M."/>
            <person name="Agren J.A."/>
            <person name="Koenig D."/>
            <person name="Maumus F."/>
            <person name="Guo Y.L."/>
            <person name="Steige K."/>
            <person name="Platts A.E."/>
            <person name="Escobar J.S."/>
            <person name="Newman L.K."/>
            <person name="Wang W."/>
            <person name="Mandakova T."/>
            <person name="Vello E."/>
            <person name="Smith L.M."/>
            <person name="Henz S.R."/>
            <person name="Steffen J."/>
            <person name="Takuno S."/>
            <person name="Brandvain Y."/>
            <person name="Coop G."/>
            <person name="Andolfatto P."/>
            <person name="Hu T.T."/>
            <person name="Blanchette M."/>
            <person name="Clark R.M."/>
            <person name="Quesneville H."/>
            <person name="Nordborg M."/>
            <person name="Gaut B.S."/>
            <person name="Lysak M.A."/>
            <person name="Jenkins J."/>
            <person name="Grimwood J."/>
            <person name="Chapman J."/>
            <person name="Prochnik S."/>
            <person name="Shu S."/>
            <person name="Rokhsar D."/>
            <person name="Schmutz J."/>
            <person name="Weigel D."/>
            <person name="Wright S.I."/>
        </authorList>
    </citation>
    <scope>NUCLEOTIDE SEQUENCE [LARGE SCALE GENOMIC DNA]</scope>
    <source>
        <strain evidence="3">cv. Monte Gargano</strain>
    </source>
</reference>
<keyword evidence="3" id="KW-1185">Reference proteome</keyword>